<keyword evidence="7 12" id="KW-0418">Kinase</keyword>
<evidence type="ECO:0000256" key="6">
    <source>
        <dbReference type="ARBA" id="ARBA00022741"/>
    </source>
</evidence>
<dbReference type="GO" id="GO:0005524">
    <property type="term" value="F:ATP binding"/>
    <property type="evidence" value="ECO:0007669"/>
    <property type="project" value="UniProtKB-UniRule"/>
</dbReference>
<dbReference type="OrthoDB" id="9774907at2"/>
<evidence type="ECO:0000256" key="7">
    <source>
        <dbReference type="ARBA" id="ARBA00022777"/>
    </source>
</evidence>
<evidence type="ECO:0000256" key="3">
    <source>
        <dbReference type="ARBA" id="ARBA00017144"/>
    </source>
</evidence>
<dbReference type="HOGENOM" id="CLU_049131_0_2_0"/>
<reference evidence="14 15" key="1">
    <citation type="submission" date="2006-02" db="EMBL/GenBank/DDBJ databases">
        <authorList>
            <person name="Amann R."/>
            <person name="Ferriera S."/>
            <person name="Johnson J."/>
            <person name="Kravitz S."/>
            <person name="Halpern A."/>
            <person name="Remington K."/>
            <person name="Beeson K."/>
            <person name="Tran B."/>
            <person name="Rogers Y.-H."/>
            <person name="Friedman R."/>
            <person name="Venter J.C."/>
        </authorList>
    </citation>
    <scope>NUCLEOTIDE SEQUENCE [LARGE SCALE GENOMIC DNA]</scope>
    <source>
        <strain evidence="14 15">DSM 3645</strain>
    </source>
</reference>
<dbReference type="InterPro" id="IPR027417">
    <property type="entry name" value="P-loop_NTPase"/>
</dbReference>
<comment type="catalytic activity">
    <reaction evidence="10 12">
        <text>dTMP + ATP = dTDP + ADP</text>
        <dbReference type="Rhea" id="RHEA:13517"/>
        <dbReference type="ChEBI" id="CHEBI:30616"/>
        <dbReference type="ChEBI" id="CHEBI:58369"/>
        <dbReference type="ChEBI" id="CHEBI:63528"/>
        <dbReference type="ChEBI" id="CHEBI:456216"/>
        <dbReference type="EC" id="2.7.4.9"/>
    </reaction>
</comment>
<dbReference type="InterPro" id="IPR018094">
    <property type="entry name" value="Thymidylate_kinase"/>
</dbReference>
<evidence type="ECO:0000259" key="13">
    <source>
        <dbReference type="Pfam" id="PF02223"/>
    </source>
</evidence>
<comment type="similarity">
    <text evidence="1 12">Belongs to the thymidylate kinase family.</text>
</comment>
<dbReference type="GO" id="GO:0006235">
    <property type="term" value="P:dTTP biosynthetic process"/>
    <property type="evidence" value="ECO:0007669"/>
    <property type="project" value="UniProtKB-UniRule"/>
</dbReference>
<dbReference type="FunFam" id="3.40.50.300:FF:000225">
    <property type="entry name" value="Thymidylate kinase"/>
    <property type="match status" value="1"/>
</dbReference>
<name>A3ZYH5_9BACT</name>
<dbReference type="GO" id="GO:0005829">
    <property type="term" value="C:cytosol"/>
    <property type="evidence" value="ECO:0007669"/>
    <property type="project" value="TreeGrafter"/>
</dbReference>
<dbReference type="Gene3D" id="3.40.50.300">
    <property type="entry name" value="P-loop containing nucleotide triphosphate hydrolases"/>
    <property type="match status" value="1"/>
</dbReference>
<evidence type="ECO:0000256" key="11">
    <source>
        <dbReference type="ARBA" id="ARBA00057735"/>
    </source>
</evidence>
<sequence length="205" mass="22573">MFFVFDGLDGVGKSTQQTLFTAWLEMQGAKVVSCRDPGSTPLGERLRSILLDKSDLEIAPRSEMLLYMTARAQLVAETIRPALEAGAAVVSDRYLLANIAYQGYGGGVDVDTIRNVGLAATDGVLPDATFLLDLPTKAALGRLNRALDRVESRGIEYFEQVREGFLAEAKKFENVHIIDASRKVEEIQAEIRRIALTVLERRNDA</sequence>
<keyword evidence="4 12" id="KW-0808">Transferase</keyword>
<organism evidence="14 15">
    <name type="scientific">Blastopirellula marina DSM 3645</name>
    <dbReference type="NCBI Taxonomy" id="314230"/>
    <lineage>
        <taxon>Bacteria</taxon>
        <taxon>Pseudomonadati</taxon>
        <taxon>Planctomycetota</taxon>
        <taxon>Planctomycetia</taxon>
        <taxon>Pirellulales</taxon>
        <taxon>Pirellulaceae</taxon>
        <taxon>Blastopirellula</taxon>
    </lineage>
</organism>
<evidence type="ECO:0000256" key="5">
    <source>
        <dbReference type="ARBA" id="ARBA00022727"/>
    </source>
</evidence>
<dbReference type="GO" id="GO:0004798">
    <property type="term" value="F:dTMP kinase activity"/>
    <property type="evidence" value="ECO:0007669"/>
    <property type="project" value="UniProtKB-UniRule"/>
</dbReference>
<dbReference type="GO" id="GO:0006233">
    <property type="term" value="P:dTDP biosynthetic process"/>
    <property type="evidence" value="ECO:0007669"/>
    <property type="project" value="InterPro"/>
</dbReference>
<dbReference type="PANTHER" id="PTHR10344:SF4">
    <property type="entry name" value="UMP-CMP KINASE 2, MITOCHONDRIAL"/>
    <property type="match status" value="1"/>
</dbReference>
<dbReference type="GO" id="GO:0006227">
    <property type="term" value="P:dUDP biosynthetic process"/>
    <property type="evidence" value="ECO:0007669"/>
    <property type="project" value="TreeGrafter"/>
</dbReference>
<comment type="function">
    <text evidence="11 12">Phosphorylation of dTMP to form dTDP in both de novo and salvage pathways of dTTP synthesis.</text>
</comment>
<evidence type="ECO:0000256" key="12">
    <source>
        <dbReference type="HAMAP-Rule" id="MF_00165"/>
    </source>
</evidence>
<dbReference type="eggNOG" id="COG0125">
    <property type="taxonomic scope" value="Bacteria"/>
</dbReference>
<dbReference type="HAMAP" id="MF_00165">
    <property type="entry name" value="Thymidylate_kinase"/>
    <property type="match status" value="1"/>
</dbReference>
<dbReference type="RefSeq" id="WP_002655002.1">
    <property type="nucleotide sequence ID" value="NZ_CH672377.1"/>
</dbReference>
<protein>
    <recommendedName>
        <fullName evidence="3 12">Thymidylate kinase</fullName>
        <ecNumber evidence="2 12">2.7.4.9</ecNumber>
    </recommendedName>
    <alternativeName>
        <fullName evidence="9 12">dTMP kinase</fullName>
    </alternativeName>
</protein>
<dbReference type="EC" id="2.7.4.9" evidence="2 12"/>
<proteinExistence type="inferred from homology"/>
<dbReference type="PANTHER" id="PTHR10344">
    <property type="entry name" value="THYMIDYLATE KINASE"/>
    <property type="match status" value="1"/>
</dbReference>
<evidence type="ECO:0000256" key="10">
    <source>
        <dbReference type="ARBA" id="ARBA00048743"/>
    </source>
</evidence>
<feature type="binding site" evidence="12">
    <location>
        <begin position="7"/>
        <end position="14"/>
    </location>
    <ligand>
        <name>ATP</name>
        <dbReference type="ChEBI" id="CHEBI:30616"/>
    </ligand>
</feature>
<dbReference type="Proteomes" id="UP000004358">
    <property type="component" value="Unassembled WGS sequence"/>
</dbReference>
<evidence type="ECO:0000256" key="8">
    <source>
        <dbReference type="ARBA" id="ARBA00022840"/>
    </source>
</evidence>
<keyword evidence="6 12" id="KW-0547">Nucleotide-binding</keyword>
<dbReference type="InterPro" id="IPR039430">
    <property type="entry name" value="Thymidylate_kin-like_dom"/>
</dbReference>
<dbReference type="EMBL" id="AANZ01000021">
    <property type="protein sequence ID" value="EAQ78425.1"/>
    <property type="molecule type" value="Genomic_DNA"/>
</dbReference>
<evidence type="ECO:0000256" key="2">
    <source>
        <dbReference type="ARBA" id="ARBA00012980"/>
    </source>
</evidence>
<evidence type="ECO:0000313" key="15">
    <source>
        <dbReference type="Proteomes" id="UP000004358"/>
    </source>
</evidence>
<evidence type="ECO:0000313" key="14">
    <source>
        <dbReference type="EMBL" id="EAQ78425.1"/>
    </source>
</evidence>
<evidence type="ECO:0000256" key="9">
    <source>
        <dbReference type="ARBA" id="ARBA00029962"/>
    </source>
</evidence>
<keyword evidence="8 12" id="KW-0067">ATP-binding</keyword>
<dbReference type="AlphaFoldDB" id="A3ZYH5"/>
<feature type="domain" description="Thymidylate kinase-like" evidence="13">
    <location>
        <begin position="5"/>
        <end position="191"/>
    </location>
</feature>
<dbReference type="NCBIfam" id="TIGR00041">
    <property type="entry name" value="DTMP_kinase"/>
    <property type="match status" value="1"/>
</dbReference>
<evidence type="ECO:0000256" key="4">
    <source>
        <dbReference type="ARBA" id="ARBA00022679"/>
    </source>
</evidence>
<gene>
    <name evidence="12" type="primary">tmk</name>
    <name evidence="14" type="ORF">DSM3645_07031</name>
</gene>
<comment type="caution">
    <text evidence="14">The sequence shown here is derived from an EMBL/GenBank/DDBJ whole genome shotgun (WGS) entry which is preliminary data.</text>
</comment>
<dbReference type="CDD" id="cd01672">
    <property type="entry name" value="TMPK"/>
    <property type="match status" value="1"/>
</dbReference>
<dbReference type="STRING" id="314230.DSM3645_07031"/>
<evidence type="ECO:0000256" key="1">
    <source>
        <dbReference type="ARBA" id="ARBA00009776"/>
    </source>
</evidence>
<keyword evidence="5 12" id="KW-0545">Nucleotide biosynthesis</keyword>
<dbReference type="SUPFAM" id="SSF52540">
    <property type="entry name" value="P-loop containing nucleoside triphosphate hydrolases"/>
    <property type="match status" value="1"/>
</dbReference>
<dbReference type="Pfam" id="PF02223">
    <property type="entry name" value="Thymidylate_kin"/>
    <property type="match status" value="1"/>
</dbReference>
<accession>A3ZYH5</accession>